<evidence type="ECO:0000313" key="2">
    <source>
        <dbReference type="Proteomes" id="UP000426246"/>
    </source>
</evidence>
<organism evidence="1 2">
    <name type="scientific">Paenibacillus psychroresistens</name>
    <dbReference type="NCBI Taxonomy" id="1778678"/>
    <lineage>
        <taxon>Bacteria</taxon>
        <taxon>Bacillati</taxon>
        <taxon>Bacillota</taxon>
        <taxon>Bacilli</taxon>
        <taxon>Bacillales</taxon>
        <taxon>Paenibacillaceae</taxon>
        <taxon>Paenibacillus</taxon>
    </lineage>
</organism>
<gene>
    <name evidence="1" type="ORF">EHS13_13535</name>
</gene>
<dbReference type="SUPFAM" id="SSF52467">
    <property type="entry name" value="DHS-like NAD/FAD-binding domain"/>
    <property type="match status" value="1"/>
</dbReference>
<protein>
    <submittedName>
        <fullName evidence="1">Uncharacterized protein</fullName>
    </submittedName>
</protein>
<accession>A0A6B8RJN3</accession>
<dbReference type="AlphaFoldDB" id="A0A6B8RJN3"/>
<dbReference type="Pfam" id="PF13289">
    <property type="entry name" value="SIR2_2"/>
    <property type="match status" value="1"/>
</dbReference>
<dbReference type="RefSeq" id="WP_155700862.1">
    <property type="nucleotide sequence ID" value="NZ_CP034235.1"/>
</dbReference>
<dbReference type="PANTHER" id="PTHR47691">
    <property type="entry name" value="REGULATOR-RELATED"/>
    <property type="match status" value="1"/>
</dbReference>
<dbReference type="InterPro" id="IPR027417">
    <property type="entry name" value="P-loop_NTPase"/>
</dbReference>
<sequence>MRINQQIIDAIQKDKLVLFIGSGFSKSLGLPDWNGLVRAFLIELLNEDSSYQILLDGLESKKFFTEIEILEKIKDHKQLIYRIMDDIINIEKDHMGNLGFHKKLGEISNKIITTNYDKSLEYANNYRKIIYDNDYHIANLSENYILKLHGCIEDPAKCILFKDDYVELYKENNSAIERFKNIITDKTILFIGFSFSDPFVRQQFEYIQKVYKGLSGNHFIITTEDVDFNAYGIQPLKIDNWGQAFDDLLTSLIEIKGPKLQLSVSMERLTPEVIAKNYLEQKNNIAILLPSPVDKEVHYNFIDINKEFSRLQVNVDCFYLTQLNLRDLDGYDYVFIFSNAYQEKILIEDKYLKSKYKQLRDIEQDIAITGIKCIFIILDKEINIDIADFSLPIIILWENEISNILFKLFKKTTYESLNNSKIINSEKIEISMIEKGVAVINEYVGPKISIDDSIDPKKLINFVGRMTDIEDIIQKIIDINNNILTIKGSGGIGKTTTLKKAVYELYKRRYFCDGYYFIDCEFILDFNTFEYKVSQCFGIDSSINLKDHILQNEMKLDMLIMFDNFETMLYIIEVDKIKDLITFICEYATLVITSREWVGFEFEKRHELRAFTSDEAYNLFRKYYHSSINEENIKILKEEILDNLLNNNPLAIKIIAQNLPKTKDMIQLKNELDLDFFNITASGYDDIFNNHGDKNIERSKSLFQSIYYSYNKLTNREKLLFEILALFPDGIHMQNLKTFFLKDEYKLNINKVTDREITSLENKSLIEINRGFIKLQSILGRFAEYQFNTRSEKEKEYYYELSFNYISHIIDSIKRLTKLQRSDGHRVFDMNSKNIMKCFEYITSFEGDKNKKIDFLMEIDFFSVERTFNHYKKLNGLKSYFSEIPYAESLIEIYVLKHQFYSGDFKRMYNKLINVFPLNKLGNYFVDDNVISSNFVSSVLNVYMYSDTFQALKLIIKFDFFDNMALTILFELGYYKLLNSSKMKELNFFYFEVVYNSGEINVAALDIYINQLYETEFIEIMQTHYIKAKLGKTNKKIVTKLVATNPYTLGLKDLMLAFFEDDKIKAINLYEKAISELEHIKYYYVEAIYFYTKFLFMTNLEGFNKWYNDGNELAEKYQYMYLIYKFKVLINNENEIYNEDLYKSKNNIEIDEYIEHLKQRI</sequence>
<dbReference type="SUPFAM" id="SSF52540">
    <property type="entry name" value="P-loop containing nucleoside triphosphate hydrolases"/>
    <property type="match status" value="1"/>
</dbReference>
<dbReference type="EMBL" id="CP034235">
    <property type="protein sequence ID" value="QGQ95825.1"/>
    <property type="molecule type" value="Genomic_DNA"/>
</dbReference>
<name>A0A6B8RJN3_9BACL</name>
<dbReference type="OrthoDB" id="5521101at2"/>
<evidence type="ECO:0000313" key="1">
    <source>
        <dbReference type="EMBL" id="QGQ95825.1"/>
    </source>
</evidence>
<dbReference type="PANTHER" id="PTHR47691:SF3">
    <property type="entry name" value="HTH-TYPE TRANSCRIPTIONAL REGULATOR RV0890C-RELATED"/>
    <property type="match status" value="1"/>
</dbReference>
<proteinExistence type="predicted"/>
<reference evidence="2" key="1">
    <citation type="submission" date="2018-11" db="EMBL/GenBank/DDBJ databases">
        <title>Complete genome sequence of Paenibacillus sp. ML311-T8.</title>
        <authorList>
            <person name="Nam Y.-D."/>
            <person name="Kang J."/>
            <person name="Chung W.-H."/>
            <person name="Park Y.S."/>
        </authorList>
    </citation>
    <scope>NUCLEOTIDE SEQUENCE [LARGE SCALE GENOMIC DNA]</scope>
    <source>
        <strain evidence="2">ML311-T8</strain>
    </source>
</reference>
<dbReference type="KEGG" id="ppsc:EHS13_13535"/>
<dbReference type="Proteomes" id="UP000426246">
    <property type="component" value="Chromosome"/>
</dbReference>
<dbReference type="InterPro" id="IPR029035">
    <property type="entry name" value="DHS-like_NAD/FAD-binding_dom"/>
</dbReference>
<keyword evidence="2" id="KW-1185">Reference proteome</keyword>
<dbReference type="Gene3D" id="3.40.50.300">
    <property type="entry name" value="P-loop containing nucleotide triphosphate hydrolases"/>
    <property type="match status" value="1"/>
</dbReference>